<dbReference type="InterPro" id="IPR009389">
    <property type="entry name" value="DUF1045"/>
</dbReference>
<sequence>MRFALYYTPPAGSPLGALGERWFAEPAVAELTAQARVYGFHATLKAPFRLAGGETEASLTAALRAFCAGRRPVVAGRLRLADLDGFLALVPERQNAATGQLAADCVTGFDGFRAPPGAGELAKRRAAGLSDRQESHLARWGYPYVLEEFRFHMTLTRRLAAAEAAAARARLEPLLAPVLSEPLLLDAVSLSRQPAAGATFEVRARLALAA</sequence>
<accession>A0A1Y6CNT8</accession>
<dbReference type="Proteomes" id="UP000192917">
    <property type="component" value="Unassembled WGS sequence"/>
</dbReference>
<dbReference type="PIRSF" id="PIRSF033328">
    <property type="entry name" value="Phest_Mll4975"/>
    <property type="match status" value="1"/>
</dbReference>
<protein>
    <recommendedName>
        <fullName evidence="3">Phosphonate metabolism protein</fullName>
    </recommendedName>
</protein>
<evidence type="ECO:0000313" key="2">
    <source>
        <dbReference type="Proteomes" id="UP000192917"/>
    </source>
</evidence>
<dbReference type="AlphaFoldDB" id="A0A1Y6CNT8"/>
<reference evidence="1 2" key="1">
    <citation type="submission" date="2017-04" db="EMBL/GenBank/DDBJ databases">
        <authorList>
            <person name="Afonso C.L."/>
            <person name="Miller P.J."/>
            <person name="Scott M.A."/>
            <person name="Spackman E."/>
            <person name="Goraichik I."/>
            <person name="Dimitrov K.M."/>
            <person name="Suarez D.L."/>
            <person name="Swayne D.E."/>
        </authorList>
    </citation>
    <scope>NUCLEOTIDE SEQUENCE [LARGE SCALE GENOMIC DNA]</scope>
    <source>
        <strain evidence="1 2">USBA 355</strain>
    </source>
</reference>
<proteinExistence type="predicted"/>
<dbReference type="RefSeq" id="WP_085126497.1">
    <property type="nucleotide sequence ID" value="NZ_FWZX01000041.1"/>
</dbReference>
<keyword evidence="2" id="KW-1185">Reference proteome</keyword>
<evidence type="ECO:0000313" key="1">
    <source>
        <dbReference type="EMBL" id="SMF80501.1"/>
    </source>
</evidence>
<name>A0A1Y6CNT8_9PROT</name>
<dbReference type="EMBL" id="FWZX01000041">
    <property type="protein sequence ID" value="SMF80501.1"/>
    <property type="molecule type" value="Genomic_DNA"/>
</dbReference>
<organism evidence="1 2">
    <name type="scientific">Tistlia consotensis USBA 355</name>
    <dbReference type="NCBI Taxonomy" id="560819"/>
    <lineage>
        <taxon>Bacteria</taxon>
        <taxon>Pseudomonadati</taxon>
        <taxon>Pseudomonadota</taxon>
        <taxon>Alphaproteobacteria</taxon>
        <taxon>Rhodospirillales</taxon>
        <taxon>Rhodovibrionaceae</taxon>
        <taxon>Tistlia</taxon>
    </lineage>
</organism>
<dbReference type="STRING" id="560819.SAMN05428998_14144"/>
<evidence type="ECO:0008006" key="3">
    <source>
        <dbReference type="Google" id="ProtNLM"/>
    </source>
</evidence>
<gene>
    <name evidence="1" type="ORF">SAMN05428998_14144</name>
</gene>
<dbReference type="Pfam" id="PF06299">
    <property type="entry name" value="DUF1045"/>
    <property type="match status" value="1"/>
</dbReference>